<comment type="caution">
    <text evidence="9">The sequence shown here is derived from an EMBL/GenBank/DDBJ whole genome shotgun (WGS) entry which is preliminary data.</text>
</comment>
<sequence length="265" mass="28276">MNEPLFSMKNRWFTISVAAVVIIAAAAAAIGFVWLPRAHARDAMASIWESICSAAGAPAPYRSPDQPDEKAIYPTSVIVSSEFTGPIDNVAVGRGATLALQCSMCHGARGTASAGTNAPHLAGQPPSSTYKQLRDFKSGHRPSAVMQPLATNLSDQDMRDLAAFYSQQQRETLVAHAGIQVEVPRIVSNGSPMRNVGACATCHSPGVARVATPIIDGLPAAYMVDQLNAFKSGRRANDINQQMRNAVHGLTDQEIEVVAKYYASR</sequence>
<keyword evidence="1" id="KW-0813">Transport</keyword>
<keyword evidence="4" id="KW-0249">Electron transport</keyword>
<feature type="transmembrane region" description="Helical" evidence="7">
    <location>
        <begin position="12"/>
        <end position="35"/>
    </location>
</feature>
<dbReference type="Proteomes" id="UP000443353">
    <property type="component" value="Unassembled WGS sequence"/>
</dbReference>
<dbReference type="AlphaFoldDB" id="A0A7X3G7C0"/>
<feature type="domain" description="Cytochrome c" evidence="8">
    <location>
        <begin position="88"/>
        <end position="169"/>
    </location>
</feature>
<dbReference type="PROSITE" id="PS51007">
    <property type="entry name" value="CYTC"/>
    <property type="match status" value="2"/>
</dbReference>
<evidence type="ECO:0000256" key="7">
    <source>
        <dbReference type="SAM" id="Phobius"/>
    </source>
</evidence>
<keyword evidence="5 6" id="KW-0408">Iron</keyword>
<evidence type="ECO:0000256" key="1">
    <source>
        <dbReference type="ARBA" id="ARBA00022448"/>
    </source>
</evidence>
<dbReference type="GO" id="GO:0009055">
    <property type="term" value="F:electron transfer activity"/>
    <property type="evidence" value="ECO:0007669"/>
    <property type="project" value="InterPro"/>
</dbReference>
<protein>
    <submittedName>
        <fullName evidence="9">C-type cytochrome</fullName>
    </submittedName>
</protein>
<dbReference type="InterPro" id="IPR009056">
    <property type="entry name" value="Cyt_c-like_dom"/>
</dbReference>
<evidence type="ECO:0000259" key="8">
    <source>
        <dbReference type="PROSITE" id="PS51007"/>
    </source>
</evidence>
<dbReference type="GO" id="GO:0046872">
    <property type="term" value="F:metal ion binding"/>
    <property type="evidence" value="ECO:0007669"/>
    <property type="project" value="UniProtKB-KW"/>
</dbReference>
<name>A0A7X3G7C0_9BURK</name>
<evidence type="ECO:0000313" key="10">
    <source>
        <dbReference type="Proteomes" id="UP000443353"/>
    </source>
</evidence>
<keyword evidence="7" id="KW-1133">Transmembrane helix</keyword>
<evidence type="ECO:0000256" key="4">
    <source>
        <dbReference type="ARBA" id="ARBA00022982"/>
    </source>
</evidence>
<evidence type="ECO:0000256" key="3">
    <source>
        <dbReference type="ARBA" id="ARBA00022723"/>
    </source>
</evidence>
<keyword evidence="2 6" id="KW-0349">Heme</keyword>
<dbReference type="GO" id="GO:0020037">
    <property type="term" value="F:heme binding"/>
    <property type="evidence" value="ECO:0007669"/>
    <property type="project" value="InterPro"/>
</dbReference>
<proteinExistence type="predicted"/>
<gene>
    <name evidence="9" type="ORF">GPY61_29215</name>
</gene>
<dbReference type="PANTHER" id="PTHR33751">
    <property type="entry name" value="CBB3-TYPE CYTOCHROME C OXIDASE SUBUNIT FIXP"/>
    <property type="match status" value="1"/>
</dbReference>
<evidence type="ECO:0000256" key="2">
    <source>
        <dbReference type="ARBA" id="ARBA00022617"/>
    </source>
</evidence>
<dbReference type="RefSeq" id="WP_160410616.1">
    <property type="nucleotide sequence ID" value="NZ_WSES01000010.1"/>
</dbReference>
<evidence type="ECO:0000256" key="5">
    <source>
        <dbReference type="ARBA" id="ARBA00023004"/>
    </source>
</evidence>
<dbReference type="EMBL" id="WSES01000010">
    <property type="protein sequence ID" value="MVW64017.1"/>
    <property type="molecule type" value="Genomic_DNA"/>
</dbReference>
<reference evidence="9 10" key="1">
    <citation type="submission" date="2019-12" db="EMBL/GenBank/DDBJ databases">
        <authorList>
            <person name="Li C."/>
            <person name="Zhao J."/>
        </authorList>
    </citation>
    <scope>NUCLEOTIDE SEQUENCE [LARGE SCALE GENOMIC DNA]</scope>
    <source>
        <strain evidence="9 10">NEAU-DD11</strain>
    </source>
</reference>
<accession>A0A7X3G7C0</accession>
<evidence type="ECO:0000256" key="6">
    <source>
        <dbReference type="PROSITE-ProRule" id="PRU00433"/>
    </source>
</evidence>
<evidence type="ECO:0000313" key="9">
    <source>
        <dbReference type="EMBL" id="MVW64017.1"/>
    </source>
</evidence>
<keyword evidence="7" id="KW-0812">Transmembrane</keyword>
<keyword evidence="10" id="KW-1185">Reference proteome</keyword>
<dbReference type="SUPFAM" id="SSF46626">
    <property type="entry name" value="Cytochrome c"/>
    <property type="match status" value="2"/>
</dbReference>
<keyword evidence="7" id="KW-0472">Membrane</keyword>
<keyword evidence="3 6" id="KW-0479">Metal-binding</keyword>
<feature type="domain" description="Cytochrome c" evidence="8">
    <location>
        <begin position="185"/>
        <end position="265"/>
    </location>
</feature>
<dbReference type="Gene3D" id="1.10.760.10">
    <property type="entry name" value="Cytochrome c-like domain"/>
    <property type="match status" value="2"/>
</dbReference>
<dbReference type="Pfam" id="PF00034">
    <property type="entry name" value="Cytochrom_C"/>
    <property type="match status" value="2"/>
</dbReference>
<organism evidence="9 10">
    <name type="scientific">Massilia cellulosiltytica</name>
    <dbReference type="NCBI Taxonomy" id="2683234"/>
    <lineage>
        <taxon>Bacteria</taxon>
        <taxon>Pseudomonadati</taxon>
        <taxon>Pseudomonadota</taxon>
        <taxon>Betaproteobacteria</taxon>
        <taxon>Burkholderiales</taxon>
        <taxon>Oxalobacteraceae</taxon>
        <taxon>Telluria group</taxon>
        <taxon>Massilia</taxon>
    </lineage>
</organism>
<dbReference type="InterPro" id="IPR050597">
    <property type="entry name" value="Cytochrome_c_Oxidase_Subunit"/>
</dbReference>
<dbReference type="InterPro" id="IPR036909">
    <property type="entry name" value="Cyt_c-like_dom_sf"/>
</dbReference>
<dbReference type="PANTHER" id="PTHR33751:SF9">
    <property type="entry name" value="CYTOCHROME C4"/>
    <property type="match status" value="1"/>
</dbReference>